<dbReference type="Proteomes" id="UP000183898">
    <property type="component" value="Unassembled WGS sequence"/>
</dbReference>
<gene>
    <name evidence="6" type="ORF">SAMN05216404_11065</name>
</gene>
<dbReference type="GO" id="GO:0140104">
    <property type="term" value="F:molecular carrier activity"/>
    <property type="evidence" value="ECO:0007669"/>
    <property type="project" value="InterPro"/>
</dbReference>
<dbReference type="EMBL" id="FOCT01000010">
    <property type="protein sequence ID" value="SEO03097.1"/>
    <property type="molecule type" value="Genomic_DNA"/>
</dbReference>
<reference evidence="6 7" key="1">
    <citation type="submission" date="2016-10" db="EMBL/GenBank/DDBJ databases">
        <authorList>
            <person name="de Groot N.N."/>
        </authorList>
    </citation>
    <scope>NUCLEOTIDE SEQUENCE [LARGE SCALE GENOMIC DNA]</scope>
    <source>
        <strain evidence="6 7">Nl18</strain>
    </source>
</reference>
<sequence>MSFNNSPRLAVSLFISLLSLGGAYATLNKSSYSAYESSPAAAEVYADLNHSFAEHWKARTGVDVSVGQALSKSGRPVHVTLDGLDVTTLALSYDAAKLGKKNRFIAPSLSRFLSHDTTDNLSRASPYTSTVVFLVRKGNPKEVNDWDDLLHPEIEVVMPDPRISVSGRWGYLAAWGYALRQPGGNEASALDFVRRLLANVIQPGSEAGRIEASITAFVERGVG</sequence>
<proteinExistence type="inferred from homology"/>
<keyword evidence="4" id="KW-0732">Signal</keyword>
<name>A0A1H8LD95_9PROT</name>
<dbReference type="PANTHER" id="PTHR30368:SF2">
    <property type="entry name" value="SULFATE-BINDING PROTEIN"/>
    <property type="match status" value="1"/>
</dbReference>
<dbReference type="Pfam" id="PF13531">
    <property type="entry name" value="SBP_bac_11"/>
    <property type="match status" value="1"/>
</dbReference>
<dbReference type="Gene3D" id="3.40.190.10">
    <property type="entry name" value="Periplasmic binding protein-like II"/>
    <property type="match status" value="1"/>
</dbReference>
<evidence type="ECO:0000256" key="1">
    <source>
        <dbReference type="ARBA" id="ARBA00004418"/>
    </source>
</evidence>
<accession>A0A1H8LD95</accession>
<keyword evidence="3" id="KW-0813">Transport</keyword>
<evidence type="ECO:0000256" key="2">
    <source>
        <dbReference type="ARBA" id="ARBA00006099"/>
    </source>
</evidence>
<dbReference type="PANTHER" id="PTHR30368">
    <property type="entry name" value="SULFATE-BINDING PROTEIN"/>
    <property type="match status" value="1"/>
</dbReference>
<dbReference type="GO" id="GO:0042597">
    <property type="term" value="C:periplasmic space"/>
    <property type="evidence" value="ECO:0007669"/>
    <property type="project" value="UniProtKB-SubCell"/>
</dbReference>
<evidence type="ECO:0000313" key="6">
    <source>
        <dbReference type="EMBL" id="SEO03097.1"/>
    </source>
</evidence>
<evidence type="ECO:0000256" key="4">
    <source>
        <dbReference type="ARBA" id="ARBA00022729"/>
    </source>
</evidence>
<dbReference type="SUPFAM" id="SSF53850">
    <property type="entry name" value="Periplasmic binding protein-like II"/>
    <property type="match status" value="1"/>
</dbReference>
<evidence type="ECO:0000256" key="5">
    <source>
        <dbReference type="ARBA" id="ARBA00022764"/>
    </source>
</evidence>
<comment type="subcellular location">
    <subcellularLocation>
        <location evidence="1">Periplasm</location>
    </subcellularLocation>
</comment>
<protein>
    <submittedName>
        <fullName evidence="6">Sulfate transport system substrate-binding protein</fullName>
    </submittedName>
</protein>
<dbReference type="RefSeq" id="WP_254772731.1">
    <property type="nucleotide sequence ID" value="NZ_FOCT01000010.1"/>
</dbReference>
<dbReference type="GO" id="GO:1902358">
    <property type="term" value="P:sulfate transmembrane transport"/>
    <property type="evidence" value="ECO:0007669"/>
    <property type="project" value="InterPro"/>
</dbReference>
<organism evidence="6 7">
    <name type="scientific">Nitrosospira multiformis</name>
    <dbReference type="NCBI Taxonomy" id="1231"/>
    <lineage>
        <taxon>Bacteria</taxon>
        <taxon>Pseudomonadati</taxon>
        <taxon>Pseudomonadota</taxon>
        <taxon>Betaproteobacteria</taxon>
        <taxon>Nitrosomonadales</taxon>
        <taxon>Nitrosomonadaceae</taxon>
        <taxon>Nitrosospira</taxon>
    </lineage>
</organism>
<dbReference type="AlphaFoldDB" id="A0A1H8LD95"/>
<evidence type="ECO:0000256" key="3">
    <source>
        <dbReference type="ARBA" id="ARBA00022448"/>
    </source>
</evidence>
<keyword evidence="5" id="KW-0574">Periplasm</keyword>
<dbReference type="InterPro" id="IPR005669">
    <property type="entry name" value="Thiosulph/SO4-bd"/>
</dbReference>
<evidence type="ECO:0000313" key="7">
    <source>
        <dbReference type="Proteomes" id="UP000183898"/>
    </source>
</evidence>
<comment type="similarity">
    <text evidence="2">Belongs to the prokaryotic sulfate-binding protein family.</text>
</comment>